<dbReference type="OrthoDB" id="10261522at2759"/>
<evidence type="ECO:0000259" key="1">
    <source>
        <dbReference type="Pfam" id="PF15916"/>
    </source>
</evidence>
<sequence>MPFQTLLQVVEDCDNFPHTSATGTYTLVVGSIIVGRLLSSTVLAIREYSARQNEAPFVIGDGYVTFAKHINTTKERSQVIAEMLQAWREEKKFAALHGWRNELYAAYGDANQQGNIAFVFERAGAPLLGIPSYGVHLNAYVREDDGMLKMWIARRSLTKQTWPGMLDNCVR</sequence>
<comment type="caution">
    <text evidence="2">The sequence shown here is derived from an EMBL/GenBank/DDBJ whole genome shotgun (WGS) entry which is preliminary data.</text>
</comment>
<protein>
    <recommendedName>
        <fullName evidence="1">DUF4743 domain-containing protein</fullName>
    </recommendedName>
</protein>
<dbReference type="Proteomes" id="UP000268093">
    <property type="component" value="Unassembled WGS sequence"/>
</dbReference>
<reference evidence="2 3" key="1">
    <citation type="journal article" date="2018" name="New Phytol.">
        <title>Phylogenomics of Endogonaceae and evolution of mycorrhizas within Mucoromycota.</title>
        <authorList>
            <person name="Chang Y."/>
            <person name="Desiro A."/>
            <person name="Na H."/>
            <person name="Sandor L."/>
            <person name="Lipzen A."/>
            <person name="Clum A."/>
            <person name="Barry K."/>
            <person name="Grigoriev I.V."/>
            <person name="Martin F.M."/>
            <person name="Stajich J.E."/>
            <person name="Smith M.E."/>
            <person name="Bonito G."/>
            <person name="Spatafora J.W."/>
        </authorList>
    </citation>
    <scope>NUCLEOTIDE SEQUENCE [LARGE SCALE GENOMIC DNA]</scope>
    <source>
        <strain evidence="2 3">GMNB39</strain>
    </source>
</reference>
<dbReference type="PANTHER" id="PTHR13622">
    <property type="entry name" value="THIAMIN PYROPHOSPHOKINASE"/>
    <property type="match status" value="1"/>
</dbReference>
<dbReference type="GO" id="GO:0044715">
    <property type="term" value="F:8-oxo-dGDP phosphatase activity"/>
    <property type="evidence" value="ECO:0007669"/>
    <property type="project" value="TreeGrafter"/>
</dbReference>
<dbReference type="PANTHER" id="PTHR13622:SF8">
    <property type="entry name" value="THIAMIN PYROPHOSPHOKINASE 1"/>
    <property type="match status" value="1"/>
</dbReference>
<proteinExistence type="predicted"/>
<evidence type="ECO:0000313" key="3">
    <source>
        <dbReference type="Proteomes" id="UP000268093"/>
    </source>
</evidence>
<gene>
    <name evidence="2" type="ORF">BC936DRAFT_147355</name>
</gene>
<dbReference type="Gene3D" id="3.30.750.160">
    <property type="match status" value="1"/>
</dbReference>
<dbReference type="Pfam" id="PF15916">
    <property type="entry name" value="DUF4743"/>
    <property type="match status" value="1"/>
</dbReference>
<dbReference type="InterPro" id="IPR031804">
    <property type="entry name" value="DUF4743"/>
</dbReference>
<organism evidence="2 3">
    <name type="scientific">Jimgerdemannia flammicorona</name>
    <dbReference type="NCBI Taxonomy" id="994334"/>
    <lineage>
        <taxon>Eukaryota</taxon>
        <taxon>Fungi</taxon>
        <taxon>Fungi incertae sedis</taxon>
        <taxon>Mucoromycota</taxon>
        <taxon>Mucoromycotina</taxon>
        <taxon>Endogonomycetes</taxon>
        <taxon>Endogonales</taxon>
        <taxon>Endogonaceae</taxon>
        <taxon>Jimgerdemannia</taxon>
    </lineage>
</organism>
<feature type="domain" description="DUF4743" evidence="1">
    <location>
        <begin position="6"/>
        <end position="130"/>
    </location>
</feature>
<name>A0A433D5J4_9FUNG</name>
<dbReference type="AlphaFoldDB" id="A0A433D5J4"/>
<evidence type="ECO:0000313" key="2">
    <source>
        <dbReference type="EMBL" id="RUP46101.1"/>
    </source>
</evidence>
<keyword evidence="3" id="KW-1185">Reference proteome</keyword>
<accession>A0A433D5J4</accession>
<dbReference type="EMBL" id="RBNI01006324">
    <property type="protein sequence ID" value="RUP46101.1"/>
    <property type="molecule type" value="Genomic_DNA"/>
</dbReference>